<evidence type="ECO:0000313" key="2">
    <source>
        <dbReference type="Proteomes" id="UP000000933"/>
    </source>
</evidence>
<proteinExistence type="predicted"/>
<dbReference type="SUPFAM" id="SSF51004">
    <property type="entry name" value="C-terminal (heme d1) domain of cytochrome cd1-nitrite reductase"/>
    <property type="match status" value="1"/>
</dbReference>
<dbReference type="KEGG" id="srm:SRM_01741"/>
<protein>
    <recommendedName>
        <fullName evidence="3">YncE family protein</fullName>
    </recommendedName>
</protein>
<reference evidence="2" key="2">
    <citation type="submission" date="2010-04" db="EMBL/GenBank/DDBJ databases">
        <title>Genome sequence of Salinibacter ruber M8.</title>
        <authorList>
            <consortium name="Genoscope"/>
        </authorList>
    </citation>
    <scope>NUCLEOTIDE SEQUENCE [LARGE SCALE GENOMIC DNA]</scope>
    <source>
        <strain evidence="2">M8</strain>
    </source>
</reference>
<name>D5H9F7_SALRM</name>
<dbReference type="Proteomes" id="UP000000933">
    <property type="component" value="Chromosome"/>
</dbReference>
<evidence type="ECO:0000313" key="1">
    <source>
        <dbReference type="EMBL" id="CBH24662.1"/>
    </source>
</evidence>
<sequence>MPTPLKAEKAFLKYRSICGREAFKRATRSCGSSWTSSKERSSTPYPGLCVALRWVTNWPVATGTVTGCFGRDVRPAELTCLRTSRAPLGPCLRRTLGVRVGSAMPCAITTSKPMTYTSASHPAVRDTKTAASISVLLVAALCLVLGACNPQEMALLGSEGTNEVTAFEPGTGTIKGNVAIPNVSGGVSEILLRRDGQMGYVRGEVTQGQTTIHVVDIESPPVLEGTPTTVSYIATDMAEVNALTIVSAGRDALGSSDILVSSAVPAAQSEEDVLNLGPGSDATVDVCDDESTVLVAMNGTGSQRAVRKLKIDDQQQLTDTGDSFQTSAPPQNVHCAPGSQAGIVVNALAKAQTFTTANMNVVDTQNLAAHGGGTASLGHSADFSPGGSAVYVVSSVGDFTGRGHLERFSFNPSTGALGSSTQTMIEPVTRTTVGLELVGVGPNDKTVYVTEWPDDRVLVLDATTLSQQNVISGSAINAPLSVNVVGK</sequence>
<accession>D5H9F7</accession>
<evidence type="ECO:0008006" key="3">
    <source>
        <dbReference type="Google" id="ProtNLM"/>
    </source>
</evidence>
<gene>
    <name evidence="1" type="ordered locus">SRM_01741</name>
</gene>
<dbReference type="AlphaFoldDB" id="D5H9F7"/>
<reference evidence="1 2" key="1">
    <citation type="journal article" date="2010" name="ISME J.">
        <title>Fine-scale evolution: genomic, phenotypic and ecological differentiation in two coexisting Salinibacter ruber strains.</title>
        <authorList>
            <person name="Pena A."/>
            <person name="Teeling H."/>
            <person name="Huerta-Cepas J."/>
            <person name="Santos F."/>
            <person name="Yarza P."/>
            <person name="Brito-Echeverria J."/>
            <person name="Lucio M."/>
            <person name="Schmitt-Kopplin P."/>
            <person name="Meseguer I."/>
            <person name="Schenowitz C."/>
            <person name="Dossat C."/>
            <person name="Barbe V."/>
            <person name="Dopazo J."/>
            <person name="Rossello-Mora R."/>
            <person name="Schuler M."/>
            <person name="Glockner F.O."/>
            <person name="Amann R."/>
            <person name="Gabaldon T."/>
            <person name="Anton J."/>
        </authorList>
    </citation>
    <scope>NUCLEOTIDE SEQUENCE [LARGE SCALE GENOMIC DNA]</scope>
    <source>
        <strain evidence="1 2">M8</strain>
    </source>
</reference>
<dbReference type="EMBL" id="FP565814">
    <property type="protein sequence ID" value="CBH24662.1"/>
    <property type="molecule type" value="Genomic_DNA"/>
</dbReference>
<organism evidence="1 2">
    <name type="scientific">Salinibacter ruber (strain M8)</name>
    <dbReference type="NCBI Taxonomy" id="761659"/>
    <lineage>
        <taxon>Bacteria</taxon>
        <taxon>Pseudomonadati</taxon>
        <taxon>Rhodothermota</taxon>
        <taxon>Rhodothermia</taxon>
        <taxon>Rhodothermales</taxon>
        <taxon>Salinibacteraceae</taxon>
        <taxon>Salinibacter</taxon>
    </lineage>
</organism>
<dbReference type="HOGENOM" id="CLU_560068_0_0_10"/>
<dbReference type="InterPro" id="IPR011048">
    <property type="entry name" value="Haem_d1_sf"/>
</dbReference>